<dbReference type="Proteomes" id="UP000662088">
    <property type="component" value="Unassembled WGS sequence"/>
</dbReference>
<evidence type="ECO:0000313" key="1">
    <source>
        <dbReference type="EMBL" id="MBC5641096.1"/>
    </source>
</evidence>
<gene>
    <name evidence="1" type="ORF">H8R92_11880</name>
</gene>
<dbReference type="EMBL" id="JACOOQ010000023">
    <property type="protein sequence ID" value="MBC5641096.1"/>
    <property type="molecule type" value="Genomic_DNA"/>
</dbReference>
<accession>A0A8I0DQB7</accession>
<proteinExistence type="predicted"/>
<organism evidence="1 2">
    <name type="scientific">Clostridium lentum</name>
    <dbReference type="NCBI Taxonomy" id="2763037"/>
    <lineage>
        <taxon>Bacteria</taxon>
        <taxon>Bacillati</taxon>
        <taxon>Bacillota</taxon>
        <taxon>Clostridia</taxon>
        <taxon>Eubacteriales</taxon>
        <taxon>Clostridiaceae</taxon>
        <taxon>Clostridium</taxon>
    </lineage>
</organism>
<protein>
    <submittedName>
        <fullName evidence="1">Uncharacterized protein</fullName>
    </submittedName>
</protein>
<reference evidence="1" key="1">
    <citation type="submission" date="2020-08" db="EMBL/GenBank/DDBJ databases">
        <title>Genome public.</title>
        <authorList>
            <person name="Liu C."/>
            <person name="Sun Q."/>
        </authorList>
    </citation>
    <scope>NUCLEOTIDE SEQUENCE</scope>
    <source>
        <strain evidence="1">NSJ-42</strain>
    </source>
</reference>
<evidence type="ECO:0000313" key="2">
    <source>
        <dbReference type="Proteomes" id="UP000662088"/>
    </source>
</evidence>
<dbReference type="RefSeq" id="WP_186835574.1">
    <property type="nucleotide sequence ID" value="NZ_JACOOQ010000023.1"/>
</dbReference>
<sequence length="120" mass="14648">MVNSKAVVFKTDQNYTMLLVMFRFNEDDELIYMKWFNYYEKYKREKLDKLIYSDKLFFCIIDDENNKQATFECNNAIRFIIKQCSEETKGKWWSNGEFWGYAKNISSKYAHRAELFNSKF</sequence>
<name>A0A8I0DQB7_9CLOT</name>
<keyword evidence="2" id="KW-1185">Reference proteome</keyword>
<dbReference type="AlphaFoldDB" id="A0A8I0DQB7"/>
<comment type="caution">
    <text evidence="1">The sequence shown here is derived from an EMBL/GenBank/DDBJ whole genome shotgun (WGS) entry which is preliminary data.</text>
</comment>